<evidence type="ECO:0000256" key="2">
    <source>
        <dbReference type="ARBA" id="ARBA00023274"/>
    </source>
</evidence>
<dbReference type="InterPro" id="IPR020592">
    <property type="entry name" value="Ribosomal_bS16_CS"/>
</dbReference>
<dbReference type="PROSITE" id="PS00732">
    <property type="entry name" value="RIBOSOMAL_S16"/>
    <property type="match status" value="1"/>
</dbReference>
<dbReference type="PANTHER" id="PTHR12919:SF20">
    <property type="entry name" value="SMALL RIBOSOMAL SUBUNIT PROTEIN BS16M"/>
    <property type="match status" value="1"/>
</dbReference>
<dbReference type="GO" id="GO:0006412">
    <property type="term" value="P:translation"/>
    <property type="evidence" value="ECO:0007669"/>
    <property type="project" value="UniProtKB-UniRule"/>
</dbReference>
<evidence type="ECO:0000256" key="3">
    <source>
        <dbReference type="HAMAP-Rule" id="MF_00385"/>
    </source>
</evidence>
<dbReference type="InterPro" id="IPR023803">
    <property type="entry name" value="Ribosomal_bS16_dom_sf"/>
</dbReference>
<dbReference type="InterPro" id="IPR000307">
    <property type="entry name" value="Ribosomal_bS16"/>
</dbReference>
<accession>A0A136KF05</accession>
<comment type="caution">
    <text evidence="5">The sequence shown here is derived from an EMBL/GenBank/DDBJ whole genome shotgun (WGS) entry which is preliminary data.</text>
</comment>
<organism evidence="5 6">
    <name type="scientific">candidate division WS6 bacterium OLB21</name>
    <dbReference type="NCBI Taxonomy" id="1617427"/>
    <lineage>
        <taxon>Bacteria</taxon>
        <taxon>Candidatus Dojkabacteria</taxon>
    </lineage>
</organism>
<keyword evidence="2 3" id="KW-0687">Ribonucleoprotein</keyword>
<dbReference type="GO" id="GO:0005737">
    <property type="term" value="C:cytoplasm"/>
    <property type="evidence" value="ECO:0007669"/>
    <property type="project" value="UniProtKB-ARBA"/>
</dbReference>
<evidence type="ECO:0000256" key="4">
    <source>
        <dbReference type="SAM" id="MobiDB-lite"/>
    </source>
</evidence>
<dbReference type="Proteomes" id="UP000070449">
    <property type="component" value="Unassembled WGS sequence"/>
</dbReference>
<gene>
    <name evidence="3 5" type="primary">rpsP</name>
    <name evidence="5" type="ORF">UZ20_WS6002001036</name>
</gene>
<proteinExistence type="inferred from homology"/>
<dbReference type="AlphaFoldDB" id="A0A136KF05"/>
<dbReference type="PANTHER" id="PTHR12919">
    <property type="entry name" value="30S RIBOSOMAL PROTEIN S16"/>
    <property type="match status" value="1"/>
</dbReference>
<dbReference type="SUPFAM" id="SSF54565">
    <property type="entry name" value="Ribosomal protein S16"/>
    <property type="match status" value="1"/>
</dbReference>
<dbReference type="Gene3D" id="3.30.1320.10">
    <property type="match status" value="1"/>
</dbReference>
<name>A0A136KF05_9BACT</name>
<keyword evidence="1 3" id="KW-0689">Ribosomal protein</keyword>
<dbReference type="GO" id="GO:0003735">
    <property type="term" value="F:structural constituent of ribosome"/>
    <property type="evidence" value="ECO:0007669"/>
    <property type="project" value="InterPro"/>
</dbReference>
<dbReference type="NCBIfam" id="TIGR00002">
    <property type="entry name" value="S16"/>
    <property type="match status" value="1"/>
</dbReference>
<protein>
    <recommendedName>
        <fullName evidence="3">Small ribosomal subunit protein bS16</fullName>
    </recommendedName>
</protein>
<dbReference type="HAMAP" id="MF_00385">
    <property type="entry name" value="Ribosomal_bS16"/>
    <property type="match status" value="1"/>
</dbReference>
<dbReference type="EMBL" id="JYPD01000027">
    <property type="protein sequence ID" value="KXK07982.1"/>
    <property type="molecule type" value="Genomic_DNA"/>
</dbReference>
<dbReference type="STRING" id="1617427.UZ20_WS6002001036"/>
<dbReference type="GO" id="GO:0015935">
    <property type="term" value="C:small ribosomal subunit"/>
    <property type="evidence" value="ECO:0007669"/>
    <property type="project" value="TreeGrafter"/>
</dbReference>
<dbReference type="Pfam" id="PF00886">
    <property type="entry name" value="Ribosomal_S16"/>
    <property type="match status" value="1"/>
</dbReference>
<evidence type="ECO:0000313" key="5">
    <source>
        <dbReference type="EMBL" id="KXK07982.1"/>
    </source>
</evidence>
<evidence type="ECO:0000256" key="1">
    <source>
        <dbReference type="ARBA" id="ARBA00022980"/>
    </source>
</evidence>
<reference evidence="5 6" key="1">
    <citation type="submission" date="2015-02" db="EMBL/GenBank/DDBJ databases">
        <title>Improved understanding of the partial-nitritation anammox process through 23 genomes representing the majority of the microbial community.</title>
        <authorList>
            <person name="Speth D.R."/>
            <person name="In T Zandt M."/>
            <person name="Guerrero Cruz S."/>
            <person name="Jetten M.S."/>
            <person name="Dutilh B.E."/>
        </authorList>
    </citation>
    <scope>NUCLEOTIDE SEQUENCE [LARGE SCALE GENOMIC DNA]</scope>
    <source>
        <strain evidence="5">OLB21</strain>
    </source>
</reference>
<feature type="region of interest" description="Disordered" evidence="4">
    <location>
        <begin position="85"/>
        <end position="105"/>
    </location>
</feature>
<dbReference type="PATRIC" id="fig|1617427.3.peg.1088"/>
<sequence length="105" mass="11883">MVKLRLTRTGKKHAPSYRVVAIQARTKREGMALEVLGHYNPRSNPSVIEIDAERVKFWLNQGAQPSDTVKNLLVKKGIIEASKEKKQFTKQPGTKNAERKAKKSK</sequence>
<comment type="similarity">
    <text evidence="3">Belongs to the bacterial ribosomal protein bS16 family.</text>
</comment>
<evidence type="ECO:0000313" key="6">
    <source>
        <dbReference type="Proteomes" id="UP000070449"/>
    </source>
</evidence>